<evidence type="ECO:0000256" key="4">
    <source>
        <dbReference type="ARBA" id="ARBA00022989"/>
    </source>
</evidence>
<evidence type="ECO:0000256" key="1">
    <source>
        <dbReference type="ARBA" id="ARBA00004162"/>
    </source>
</evidence>
<dbReference type="GO" id="GO:0005886">
    <property type="term" value="C:plasma membrane"/>
    <property type="evidence" value="ECO:0007669"/>
    <property type="project" value="UniProtKB-SubCell"/>
</dbReference>
<comment type="subcellular location">
    <subcellularLocation>
        <location evidence="1">Cell membrane</location>
        <topology evidence="1">Single-pass membrane protein</topology>
    </subcellularLocation>
</comment>
<dbReference type="PANTHER" id="PTHR32219:SF3">
    <property type="entry name" value="CALPONIN-LIKE DOMAIN PROTEIN"/>
    <property type="match status" value="1"/>
</dbReference>
<dbReference type="EMBL" id="JAMYWD010000002">
    <property type="protein sequence ID" value="KAJ4977931.1"/>
    <property type="molecule type" value="Genomic_DNA"/>
</dbReference>
<evidence type="ECO:0000256" key="5">
    <source>
        <dbReference type="ARBA" id="ARBA00023054"/>
    </source>
</evidence>
<dbReference type="AlphaFoldDB" id="A0A9Q0KX81"/>
<name>A0A9Q0KX81_9MAGN</name>
<organism evidence="10 11">
    <name type="scientific">Protea cynaroides</name>
    <dbReference type="NCBI Taxonomy" id="273540"/>
    <lineage>
        <taxon>Eukaryota</taxon>
        <taxon>Viridiplantae</taxon>
        <taxon>Streptophyta</taxon>
        <taxon>Embryophyta</taxon>
        <taxon>Tracheophyta</taxon>
        <taxon>Spermatophyta</taxon>
        <taxon>Magnoliopsida</taxon>
        <taxon>Proteales</taxon>
        <taxon>Proteaceae</taxon>
        <taxon>Protea</taxon>
    </lineage>
</organism>
<dbReference type="InterPro" id="IPR055282">
    <property type="entry name" value="PPI1-4"/>
</dbReference>
<comment type="caution">
    <text evidence="10">The sequence shown here is derived from an EMBL/GenBank/DDBJ whole genome shotgun (WGS) entry which is preliminary data.</text>
</comment>
<keyword evidence="2" id="KW-1003">Cell membrane</keyword>
<dbReference type="PANTHER" id="PTHR32219">
    <property type="entry name" value="RNA-BINDING PROTEIN YLMH-RELATED"/>
    <property type="match status" value="1"/>
</dbReference>
<evidence type="ECO:0000256" key="3">
    <source>
        <dbReference type="ARBA" id="ARBA00022692"/>
    </source>
</evidence>
<protein>
    <submittedName>
        <fullName evidence="10">Uncharacterized protein</fullName>
    </submittedName>
</protein>
<feature type="coiled-coil region" evidence="8">
    <location>
        <begin position="146"/>
        <end position="228"/>
    </location>
</feature>
<accession>A0A9Q0KX81</accession>
<gene>
    <name evidence="10" type="ORF">NE237_008711</name>
</gene>
<keyword evidence="4" id="KW-1133">Transmembrane helix</keyword>
<sequence>MQLASGDSDGKPICHQVDTKGIQGNEGLQSSPEGSTVATVDEQKVDAEVVKKPFHFLIKIPRYVDYKFKEKIRLAQLQVEERTQDAIRATIQMKRETCNEYRDKFENAKLEERICRDGLSAKCQEIDSIHNMEHMIQHETMSLKEEKQLIREIKQLKLLHEQLSSQMGKQDEHQQTSDQRDRSEECFKLLKQELDSLRKNLLQAEKITKAAKDKYLDENEKLRKLQSQFKAADDLREEAYAHLQSLKKELYEKVLSLPLHCISISFSALGNKLLRIDKWY</sequence>
<dbReference type="OrthoDB" id="1703439at2759"/>
<dbReference type="Proteomes" id="UP001141806">
    <property type="component" value="Unassembled WGS sequence"/>
</dbReference>
<evidence type="ECO:0000313" key="11">
    <source>
        <dbReference type="Proteomes" id="UP001141806"/>
    </source>
</evidence>
<keyword evidence="6" id="KW-0472">Membrane</keyword>
<keyword evidence="3" id="KW-0812">Transmembrane</keyword>
<evidence type="ECO:0000256" key="6">
    <source>
        <dbReference type="ARBA" id="ARBA00023136"/>
    </source>
</evidence>
<feature type="compositionally biased region" description="Polar residues" evidence="9">
    <location>
        <begin position="26"/>
        <end position="38"/>
    </location>
</feature>
<evidence type="ECO:0000256" key="9">
    <source>
        <dbReference type="SAM" id="MobiDB-lite"/>
    </source>
</evidence>
<reference evidence="10" key="1">
    <citation type="journal article" date="2023" name="Plant J.">
        <title>The genome of the king protea, Protea cynaroides.</title>
        <authorList>
            <person name="Chang J."/>
            <person name="Duong T.A."/>
            <person name="Schoeman C."/>
            <person name="Ma X."/>
            <person name="Roodt D."/>
            <person name="Barker N."/>
            <person name="Li Z."/>
            <person name="Van de Peer Y."/>
            <person name="Mizrachi E."/>
        </authorList>
    </citation>
    <scope>NUCLEOTIDE SEQUENCE</scope>
    <source>
        <tissue evidence="10">Young leaves</tissue>
    </source>
</reference>
<proteinExistence type="inferred from homology"/>
<evidence type="ECO:0000313" key="10">
    <source>
        <dbReference type="EMBL" id="KAJ4977931.1"/>
    </source>
</evidence>
<evidence type="ECO:0000256" key="8">
    <source>
        <dbReference type="SAM" id="Coils"/>
    </source>
</evidence>
<evidence type="ECO:0000256" key="7">
    <source>
        <dbReference type="ARBA" id="ARBA00038080"/>
    </source>
</evidence>
<keyword evidence="11" id="KW-1185">Reference proteome</keyword>
<keyword evidence="5 8" id="KW-0175">Coiled coil</keyword>
<evidence type="ECO:0000256" key="2">
    <source>
        <dbReference type="ARBA" id="ARBA00022475"/>
    </source>
</evidence>
<feature type="region of interest" description="Disordered" evidence="9">
    <location>
        <begin position="1"/>
        <end position="38"/>
    </location>
</feature>
<comment type="similarity">
    <text evidence="7">Belongs to the plant Proton pump-interactor protein family.</text>
</comment>